<dbReference type="AlphaFoldDB" id="A0A382I334"/>
<name>A0A382I334_9ZZZZ</name>
<sequence length="147" mass="16913">MAVVYTVNQMCKIRPMRLFHITPNENAEAILKDGFRDGKGHYLTDQEWTGVWVSTEPFDGFDASTNTLFAIEIPEDAISEFEWVQPGMRLREFLAPAALINSYGPQVVTDNWDDDEIVPRPDPGAFMGDFDMEEFLWMDKPADWMDK</sequence>
<proteinExistence type="predicted"/>
<dbReference type="EMBL" id="UINC01064905">
    <property type="protein sequence ID" value="SVB94016.1"/>
    <property type="molecule type" value="Genomic_DNA"/>
</dbReference>
<organism evidence="1">
    <name type="scientific">marine metagenome</name>
    <dbReference type="NCBI Taxonomy" id="408172"/>
    <lineage>
        <taxon>unclassified sequences</taxon>
        <taxon>metagenomes</taxon>
        <taxon>ecological metagenomes</taxon>
    </lineage>
</organism>
<protein>
    <recommendedName>
        <fullName evidence="2">DUF4433 domain-containing protein</fullName>
    </recommendedName>
</protein>
<reference evidence="1" key="1">
    <citation type="submission" date="2018-05" db="EMBL/GenBank/DDBJ databases">
        <authorList>
            <person name="Lanie J.A."/>
            <person name="Ng W.-L."/>
            <person name="Kazmierczak K.M."/>
            <person name="Andrzejewski T.M."/>
            <person name="Davidsen T.M."/>
            <person name="Wayne K.J."/>
            <person name="Tettelin H."/>
            <person name="Glass J.I."/>
            <person name="Rusch D."/>
            <person name="Podicherti R."/>
            <person name="Tsui H.-C.T."/>
            <person name="Winkler M.E."/>
        </authorList>
    </citation>
    <scope>NUCLEOTIDE SEQUENCE</scope>
</reference>
<accession>A0A382I334</accession>
<evidence type="ECO:0008006" key="2">
    <source>
        <dbReference type="Google" id="ProtNLM"/>
    </source>
</evidence>
<gene>
    <name evidence="1" type="ORF">METZ01_LOCUS246870</name>
</gene>
<evidence type="ECO:0000313" key="1">
    <source>
        <dbReference type="EMBL" id="SVB94016.1"/>
    </source>
</evidence>